<dbReference type="EMBL" id="JAQQXP010000001">
    <property type="protein sequence ID" value="MDC8830551.1"/>
    <property type="molecule type" value="Genomic_DNA"/>
</dbReference>
<comment type="caution">
    <text evidence="1">The sequence shown here is derived from an EMBL/GenBank/DDBJ whole genome shotgun (WGS) entry which is preliminary data.</text>
</comment>
<protein>
    <submittedName>
        <fullName evidence="1">Carboxymuconolactone decarboxylase family protein</fullName>
    </submittedName>
</protein>
<dbReference type="PANTHER" id="PTHR35446">
    <property type="entry name" value="SI:CH211-175M2.5"/>
    <property type="match status" value="1"/>
</dbReference>
<organism evidence="1 2">
    <name type="scientific">Alteromonas gilva</name>
    <dbReference type="NCBI Taxonomy" id="2987522"/>
    <lineage>
        <taxon>Bacteria</taxon>
        <taxon>Pseudomonadati</taxon>
        <taxon>Pseudomonadota</taxon>
        <taxon>Gammaproteobacteria</taxon>
        <taxon>Alteromonadales</taxon>
        <taxon>Alteromonadaceae</taxon>
        <taxon>Alteromonas/Salinimonas group</taxon>
        <taxon>Alteromonas</taxon>
    </lineage>
</organism>
<dbReference type="PANTHER" id="PTHR35446:SF3">
    <property type="entry name" value="CMD DOMAIN-CONTAINING PROTEIN"/>
    <property type="match status" value="1"/>
</dbReference>
<name>A0ABT5L0J5_9ALTE</name>
<sequence>MTDLTIHTIDSAPQEAKSMLQDSVASFGMLPNLHGVMAEAPGVLDSYKYLHDKALKTSFSKEELTVVWQTANVEHGCHYCVPAHTGIAKSMKIDDSIIDALRNETPLPEKLEVLRETTKAIIIERGHPSDAQLTQFFDAGFTQAHLLEIILILAQKVMSNYINHLADTPVDDAFSAFAWQPNK</sequence>
<dbReference type="SUPFAM" id="SSF69118">
    <property type="entry name" value="AhpD-like"/>
    <property type="match status" value="1"/>
</dbReference>
<dbReference type="InterPro" id="IPR029032">
    <property type="entry name" value="AhpD-like"/>
</dbReference>
<dbReference type="Proteomes" id="UP001218788">
    <property type="component" value="Unassembled WGS sequence"/>
</dbReference>
<accession>A0ABT5L0J5</accession>
<keyword evidence="2" id="KW-1185">Reference proteome</keyword>
<evidence type="ECO:0000313" key="2">
    <source>
        <dbReference type="Proteomes" id="UP001218788"/>
    </source>
</evidence>
<dbReference type="RefSeq" id="WP_273639475.1">
    <property type="nucleotide sequence ID" value="NZ_JAQQXP010000001.1"/>
</dbReference>
<dbReference type="Gene3D" id="1.20.1290.10">
    <property type="entry name" value="AhpD-like"/>
    <property type="match status" value="1"/>
</dbReference>
<proteinExistence type="predicted"/>
<gene>
    <name evidence="1" type="ORF">OIK42_07210</name>
</gene>
<evidence type="ECO:0000313" key="1">
    <source>
        <dbReference type="EMBL" id="MDC8830551.1"/>
    </source>
</evidence>
<reference evidence="1 2" key="1">
    <citation type="submission" date="2022-10" db="EMBL/GenBank/DDBJ databases">
        <title>Alteromonas sp. chi3 Genome sequencing.</title>
        <authorList>
            <person name="Park S."/>
        </authorList>
    </citation>
    <scope>NUCLEOTIDE SEQUENCE [LARGE SCALE GENOMIC DNA]</scope>
    <source>
        <strain evidence="2">chi3</strain>
    </source>
</reference>